<dbReference type="EMBL" id="JACHHU010000050">
    <property type="protein sequence ID" value="MBB6545130.1"/>
    <property type="molecule type" value="Genomic_DNA"/>
</dbReference>
<name>A0A7X0TVI2_9GAMM</name>
<dbReference type="Pfam" id="PF21205">
    <property type="entry name" value="Rep3_C"/>
    <property type="match status" value="1"/>
</dbReference>
<evidence type="ECO:0000313" key="2">
    <source>
        <dbReference type="Proteomes" id="UP000537141"/>
    </source>
</evidence>
<reference evidence="1 2" key="1">
    <citation type="submission" date="2020-08" db="EMBL/GenBank/DDBJ databases">
        <title>Genomic Encyclopedia of Type Strains, Phase IV (KMG-IV): sequencing the most valuable type-strain genomes for metagenomic binning, comparative biology and taxonomic classification.</title>
        <authorList>
            <person name="Goeker M."/>
        </authorList>
    </citation>
    <scope>NUCLEOTIDE SEQUENCE [LARGE SCALE GENOMIC DNA]</scope>
    <source>
        <strain evidence="1 2">DSM 26287</strain>
    </source>
</reference>
<sequence>METLREISDDLLKDQLTPKGSDLIDEAAFRAPRPILEMYQKMTFPSFKIWACLLIDIAAKKYTNDATEMPISSIWRTLGQRFTHDALLQKIEELQSIVIQKDEFLPQSKERVTKSFQALGEAEIRSDQFDDVTMLQYSMMKGLTDILKDETGEKFLIEMKMIRSLAGDKGGNAAKNIILLCTPHIENGETNTISYLELKKFMGLEKAYQNKDGTHNTKAFTRDVLKKAVKTINHNPYVNFSITEIVKMPAVKNSTGVYFKLQKRESIDLLPGIDSSSPLEPESLNTLLGNYWFSYIRDKSIYYEEDVLKNLLRRFQLVDKYVNNFFDASSYGSDQAKGTFEILSISTSIYQLWVDGYFAKEDSKIYNYAITVFQNPKSDKISSIVRKFLEQNEISIIKEKTKEQTRLRKKELYTRARRVLLALRAYRKLRYESVISKYTFEQLQTKEQDFLAKAQSNTFGVWIQKGTINVDLSQGNLSELLTRTTLDFFKEWLVNQGAKEAIVPDKTVEDLLINFPEIKPDLTFLKISPKGLFTSFETQITDMVAQLKSEIE</sequence>
<dbReference type="AlphaFoldDB" id="A0A7X0TVI2"/>
<dbReference type="Gene3D" id="1.10.10.10">
    <property type="entry name" value="Winged helix-like DNA-binding domain superfamily/Winged helix DNA-binding domain"/>
    <property type="match status" value="1"/>
</dbReference>
<dbReference type="RefSeq" id="WP_184426838.1">
    <property type="nucleotide sequence ID" value="NZ_BAABLB010000011.1"/>
</dbReference>
<proteinExistence type="predicted"/>
<dbReference type="Proteomes" id="UP000537141">
    <property type="component" value="Unassembled WGS sequence"/>
</dbReference>
<comment type="caution">
    <text evidence="1">The sequence shown here is derived from an EMBL/GenBank/DDBJ whole genome shotgun (WGS) entry which is preliminary data.</text>
</comment>
<accession>A0A7X0TVI2</accession>
<evidence type="ECO:0000313" key="1">
    <source>
        <dbReference type="EMBL" id="MBB6545130.1"/>
    </source>
</evidence>
<organism evidence="1 2">
    <name type="scientific">Thalassotalea piscium</name>
    <dbReference type="NCBI Taxonomy" id="1230533"/>
    <lineage>
        <taxon>Bacteria</taxon>
        <taxon>Pseudomonadati</taxon>
        <taxon>Pseudomonadota</taxon>
        <taxon>Gammaproteobacteria</taxon>
        <taxon>Alteromonadales</taxon>
        <taxon>Colwelliaceae</taxon>
        <taxon>Thalassotalea</taxon>
    </lineage>
</organism>
<dbReference type="InterPro" id="IPR036388">
    <property type="entry name" value="WH-like_DNA-bd_sf"/>
</dbReference>
<gene>
    <name evidence="1" type="ORF">HNQ55_003673</name>
</gene>
<protein>
    <submittedName>
        <fullName evidence="1">Uncharacterized protein</fullName>
    </submittedName>
</protein>
<keyword evidence="2" id="KW-1185">Reference proteome</keyword>